<sequence>MTLEKNTNIATNNATNNAKLNTEYKLKQKCDSPEKALLFVQQQGIVLVSAKGPVPRLTEEIVGEPIKGSWWAHPQSHHLFKILEAVSASDQILVCRLMNAKLTLVHRRLWPSLVRIAGHLAPEQLAQVREQHTPSGRHVTHEIAFPDWVPAAIFAESIHIDENAALDDFSSCFVRRPFIK</sequence>
<dbReference type="RefSeq" id="WP_186942629.1">
    <property type="nucleotide sequence ID" value="NZ_JACOGA010000012.1"/>
</dbReference>
<keyword evidence="2" id="KW-1185">Reference proteome</keyword>
<protein>
    <submittedName>
        <fullName evidence="1">Uncharacterized protein</fullName>
    </submittedName>
</protein>
<dbReference type="EMBL" id="JACOGA010000012">
    <property type="protein sequence ID" value="MBC3874642.1"/>
    <property type="molecule type" value="Genomic_DNA"/>
</dbReference>
<accession>A0ABR6YDK6</accession>
<proteinExistence type="predicted"/>
<evidence type="ECO:0000313" key="1">
    <source>
        <dbReference type="EMBL" id="MBC3874642.1"/>
    </source>
</evidence>
<reference evidence="1 2" key="1">
    <citation type="submission" date="2020-08" db="EMBL/GenBank/DDBJ databases">
        <title>Novel species isolated from subtropical streams in China.</title>
        <authorList>
            <person name="Lu H."/>
        </authorList>
    </citation>
    <scope>NUCLEOTIDE SEQUENCE [LARGE SCALE GENOMIC DNA]</scope>
    <source>
        <strain evidence="1 2">LX15W</strain>
    </source>
</reference>
<name>A0ABR6YDK6_9BURK</name>
<organism evidence="1 2">
    <name type="scientific">Undibacterium flavidum</name>
    <dbReference type="NCBI Taxonomy" id="2762297"/>
    <lineage>
        <taxon>Bacteria</taxon>
        <taxon>Pseudomonadati</taxon>
        <taxon>Pseudomonadota</taxon>
        <taxon>Betaproteobacteria</taxon>
        <taxon>Burkholderiales</taxon>
        <taxon>Oxalobacteraceae</taxon>
        <taxon>Undibacterium</taxon>
    </lineage>
</organism>
<gene>
    <name evidence="1" type="ORF">H8K55_13715</name>
</gene>
<evidence type="ECO:0000313" key="2">
    <source>
        <dbReference type="Proteomes" id="UP000624279"/>
    </source>
</evidence>
<dbReference type="Proteomes" id="UP000624279">
    <property type="component" value="Unassembled WGS sequence"/>
</dbReference>
<comment type="caution">
    <text evidence="1">The sequence shown here is derived from an EMBL/GenBank/DDBJ whole genome shotgun (WGS) entry which is preliminary data.</text>
</comment>